<dbReference type="PANTHER" id="PTHR42978:SF6">
    <property type="entry name" value="QUORUM-QUENCHING LACTONASE YTNP-RELATED"/>
    <property type="match status" value="1"/>
</dbReference>
<dbReference type="InterPro" id="IPR036866">
    <property type="entry name" value="RibonucZ/Hydroxyglut_hydro"/>
</dbReference>
<comment type="similarity">
    <text evidence="1">Belongs to the metallo-beta-lactamase superfamily.</text>
</comment>
<dbReference type="GO" id="GO:0016787">
    <property type="term" value="F:hydrolase activity"/>
    <property type="evidence" value="ECO:0007669"/>
    <property type="project" value="UniProtKB-KW"/>
</dbReference>
<accession>A0A158IPL7</accession>
<dbReference type="SMART" id="SM00849">
    <property type="entry name" value="Lactamase_B"/>
    <property type="match status" value="1"/>
</dbReference>
<dbReference type="AlphaFoldDB" id="A0A158IPL7"/>
<protein>
    <submittedName>
        <fullName evidence="6">Beta-lactamase domain-containing protein</fullName>
    </submittedName>
</protein>
<evidence type="ECO:0000256" key="2">
    <source>
        <dbReference type="ARBA" id="ARBA00022723"/>
    </source>
</evidence>
<organism evidence="6 7">
    <name type="scientific">Caballeronia choica</name>
    <dbReference type="NCBI Taxonomy" id="326476"/>
    <lineage>
        <taxon>Bacteria</taxon>
        <taxon>Pseudomonadati</taxon>
        <taxon>Pseudomonadota</taxon>
        <taxon>Betaproteobacteria</taxon>
        <taxon>Burkholderiales</taxon>
        <taxon>Burkholderiaceae</taxon>
        <taxon>Caballeronia</taxon>
    </lineage>
</organism>
<keyword evidence="3" id="KW-0378">Hydrolase</keyword>
<keyword evidence="2" id="KW-0479">Metal-binding</keyword>
<dbReference type="InterPro" id="IPR051013">
    <property type="entry name" value="MBL_superfamily_lactonases"/>
</dbReference>
<proteinExistence type="inferred from homology"/>
<dbReference type="SUPFAM" id="SSF56281">
    <property type="entry name" value="Metallo-hydrolase/oxidoreductase"/>
    <property type="match status" value="1"/>
</dbReference>
<dbReference type="Gene3D" id="3.60.15.10">
    <property type="entry name" value="Ribonuclease Z/Hydroxyacylglutathione hydrolase-like"/>
    <property type="match status" value="1"/>
</dbReference>
<dbReference type="EMBL" id="FCON02000026">
    <property type="protein sequence ID" value="SAL58010.1"/>
    <property type="molecule type" value="Genomic_DNA"/>
</dbReference>
<comment type="caution">
    <text evidence="6">The sequence shown here is derived from an EMBL/GenBank/DDBJ whole genome shotgun (WGS) entry which is preliminary data.</text>
</comment>
<evidence type="ECO:0000256" key="3">
    <source>
        <dbReference type="ARBA" id="ARBA00022801"/>
    </source>
</evidence>
<evidence type="ECO:0000256" key="4">
    <source>
        <dbReference type="ARBA" id="ARBA00022833"/>
    </source>
</evidence>
<reference evidence="6" key="1">
    <citation type="submission" date="2016-01" db="EMBL/GenBank/DDBJ databases">
        <authorList>
            <person name="Peeters C."/>
        </authorList>
    </citation>
    <scope>NUCLEOTIDE SEQUENCE [LARGE SCALE GENOMIC DNA]</scope>
    <source>
        <strain evidence="6">LMG 22940</strain>
    </source>
</reference>
<keyword evidence="4" id="KW-0862">Zinc</keyword>
<dbReference type="PANTHER" id="PTHR42978">
    <property type="entry name" value="QUORUM-QUENCHING LACTONASE YTNP-RELATED-RELATED"/>
    <property type="match status" value="1"/>
</dbReference>
<evidence type="ECO:0000313" key="6">
    <source>
        <dbReference type="EMBL" id="SAL58010.1"/>
    </source>
</evidence>
<dbReference type="GO" id="GO:0046872">
    <property type="term" value="F:metal ion binding"/>
    <property type="evidence" value="ECO:0007669"/>
    <property type="project" value="UniProtKB-KW"/>
</dbReference>
<evidence type="ECO:0000259" key="5">
    <source>
        <dbReference type="SMART" id="SM00849"/>
    </source>
</evidence>
<name>A0A158IPL7_9BURK</name>
<dbReference type="CDD" id="cd07720">
    <property type="entry name" value="OPHC2-like_MBL-fold"/>
    <property type="match status" value="1"/>
</dbReference>
<dbReference type="InterPro" id="IPR001279">
    <property type="entry name" value="Metallo-B-lactamas"/>
</dbReference>
<dbReference type="OrthoDB" id="5443440at2"/>
<dbReference type="Proteomes" id="UP000054770">
    <property type="component" value="Unassembled WGS sequence"/>
</dbReference>
<evidence type="ECO:0000313" key="7">
    <source>
        <dbReference type="Proteomes" id="UP000054770"/>
    </source>
</evidence>
<sequence>MSAEFRNELQTGWTRFMHGAFECTVVTDGLLHMGPPRDTFPEADVDDLDQLLAHHFLPTESIALNQNVLLVNTGAQLILFDTGVGINQAFGVKTFGPDTGQAIVNMKAAGIDPAAIDIVALTHTHPDHCWGLVDDDDRKLFPNARVAVSRADLDYWTNLDNIKESMSEHMKDHFLGARKNLAPYLDTLMIVEDGKEIVPGVRAQATPGHSPGHMIYEITSRGKTLVCWGDLCHHQVLLLQRPEWAFRFDYDSGAAAATRLSVLDWICREEHEVLSYHFPFPGRGHLRRDGGGYDWLPGEIQLERQAPLPHPTEDLPQLA</sequence>
<dbReference type="Pfam" id="PF00753">
    <property type="entry name" value="Lactamase_B"/>
    <property type="match status" value="1"/>
</dbReference>
<feature type="domain" description="Metallo-beta-lactamase" evidence="5">
    <location>
        <begin position="65"/>
        <end position="277"/>
    </location>
</feature>
<keyword evidence="7" id="KW-1185">Reference proteome</keyword>
<dbReference type="RefSeq" id="WP_087644998.1">
    <property type="nucleotide sequence ID" value="NZ_FCON02000026.1"/>
</dbReference>
<evidence type="ECO:0000256" key="1">
    <source>
        <dbReference type="ARBA" id="ARBA00007749"/>
    </source>
</evidence>
<gene>
    <name evidence="6" type="ORF">AWB68_02856</name>
</gene>